<protein>
    <submittedName>
        <fullName evidence="1">Kinase-like protein</fullName>
    </submittedName>
</protein>
<evidence type="ECO:0000313" key="2">
    <source>
        <dbReference type="Proteomes" id="UP000886501"/>
    </source>
</evidence>
<proteinExistence type="predicted"/>
<comment type="caution">
    <text evidence="1">The sequence shown here is derived from an EMBL/GenBank/DDBJ whole genome shotgun (WGS) entry which is preliminary data.</text>
</comment>
<organism evidence="1 2">
    <name type="scientific">Thelephora ganbajun</name>
    <name type="common">Ganba fungus</name>
    <dbReference type="NCBI Taxonomy" id="370292"/>
    <lineage>
        <taxon>Eukaryota</taxon>
        <taxon>Fungi</taxon>
        <taxon>Dikarya</taxon>
        <taxon>Basidiomycota</taxon>
        <taxon>Agaricomycotina</taxon>
        <taxon>Agaricomycetes</taxon>
        <taxon>Thelephorales</taxon>
        <taxon>Thelephoraceae</taxon>
        <taxon>Thelephora</taxon>
    </lineage>
</organism>
<keyword evidence="2" id="KW-1185">Reference proteome</keyword>
<dbReference type="Proteomes" id="UP000886501">
    <property type="component" value="Unassembled WGS sequence"/>
</dbReference>
<reference evidence="1" key="1">
    <citation type="submission" date="2019-10" db="EMBL/GenBank/DDBJ databases">
        <authorList>
            <consortium name="DOE Joint Genome Institute"/>
            <person name="Kuo A."/>
            <person name="Miyauchi S."/>
            <person name="Kiss E."/>
            <person name="Drula E."/>
            <person name="Kohler A."/>
            <person name="Sanchez-Garcia M."/>
            <person name="Andreopoulos B."/>
            <person name="Barry K.W."/>
            <person name="Bonito G."/>
            <person name="Buee M."/>
            <person name="Carver A."/>
            <person name="Chen C."/>
            <person name="Cichocki N."/>
            <person name="Clum A."/>
            <person name="Culley D."/>
            <person name="Crous P.W."/>
            <person name="Fauchery L."/>
            <person name="Girlanda M."/>
            <person name="Hayes R."/>
            <person name="Keri Z."/>
            <person name="Labutti K."/>
            <person name="Lipzen A."/>
            <person name="Lombard V."/>
            <person name="Magnuson J."/>
            <person name="Maillard F."/>
            <person name="Morin E."/>
            <person name="Murat C."/>
            <person name="Nolan M."/>
            <person name="Ohm R."/>
            <person name="Pangilinan J."/>
            <person name="Pereira M."/>
            <person name="Perotto S."/>
            <person name="Peter M."/>
            <person name="Riley R."/>
            <person name="Sitrit Y."/>
            <person name="Stielow B."/>
            <person name="Szollosi G."/>
            <person name="Zifcakova L."/>
            <person name="Stursova M."/>
            <person name="Spatafora J.W."/>
            <person name="Tedersoo L."/>
            <person name="Vaario L.-M."/>
            <person name="Yamada A."/>
            <person name="Yan M."/>
            <person name="Wang P."/>
            <person name="Xu J."/>
            <person name="Bruns T."/>
            <person name="Baldrian P."/>
            <person name="Vilgalys R."/>
            <person name="Henrissat B."/>
            <person name="Grigoriev I.V."/>
            <person name="Hibbett D."/>
            <person name="Nagy L.G."/>
            <person name="Martin F.M."/>
        </authorList>
    </citation>
    <scope>NUCLEOTIDE SEQUENCE</scope>
    <source>
        <strain evidence="1">P2</strain>
    </source>
</reference>
<accession>A0ACB6Z077</accession>
<sequence>MASPSSPALQQLHCLNASSPNFYDQLYNLLCGQEYVQCVPNLKDDDLVWLVNYLDKTLDDLDRSSAASRKCLRELRSICGTKAILPTSYTLSTDFLKIDPVPFAIGGFGDVYCGTLNGSSVCIKRVRVYASDAPKKAIKPFCREAAVWKHLTHPNVVALLGVTISPFQLISNWFSGGDLSEYIKNNPNPDRLGLLCDVANGLRYLHSCNMMHGDLKGQNILVDDSGRARIADFALTMVIKDEDFLEDDPVHGHTPRWTAPEVLNEGPHSKEADIFSFAMVMIEVFTGTTPFSNRSSSMAMRDITQGKRPPRPTHPTFTEILWTLMQRCWDQNPRLRPDASEVLQILLTPADPPAWKRLIGHTLSTNEHISLITSLFSDRSEVEVLENLSGDDAQAFIDVIDEENQFVMVSEWLENGNINMYVKAHTDVNRLELLADITTGLMYIHDQGIVHGDLKGANILINDDGHACIADFSLLTVISDQQTFLSTCIEGGTTPWMSPELLDPESFGLKKCRLTKESDCYALGMVIYEILSGRAPFAPSTAPVLKIVRGERPEKPRGVQGAWFTDNIWGMLKLCWKPRSNERPSLSKVLQCLQNVARPPRPSSHGGDVETDADDQSDATTASDSSTFSLVRLRCQAHPQSPLWHDRCIAYVSCGDAKVQYASFSHSNAKVYPTIPLRYNRSTDRTQRTPGPTKNR</sequence>
<reference evidence="1" key="2">
    <citation type="journal article" date="2020" name="Nat. Commun.">
        <title>Large-scale genome sequencing of mycorrhizal fungi provides insights into the early evolution of symbiotic traits.</title>
        <authorList>
            <person name="Miyauchi S."/>
            <person name="Kiss E."/>
            <person name="Kuo A."/>
            <person name="Drula E."/>
            <person name="Kohler A."/>
            <person name="Sanchez-Garcia M."/>
            <person name="Morin E."/>
            <person name="Andreopoulos B."/>
            <person name="Barry K.W."/>
            <person name="Bonito G."/>
            <person name="Buee M."/>
            <person name="Carver A."/>
            <person name="Chen C."/>
            <person name="Cichocki N."/>
            <person name="Clum A."/>
            <person name="Culley D."/>
            <person name="Crous P.W."/>
            <person name="Fauchery L."/>
            <person name="Girlanda M."/>
            <person name="Hayes R.D."/>
            <person name="Keri Z."/>
            <person name="LaButti K."/>
            <person name="Lipzen A."/>
            <person name="Lombard V."/>
            <person name="Magnuson J."/>
            <person name="Maillard F."/>
            <person name="Murat C."/>
            <person name="Nolan M."/>
            <person name="Ohm R.A."/>
            <person name="Pangilinan J."/>
            <person name="Pereira M.F."/>
            <person name="Perotto S."/>
            <person name="Peter M."/>
            <person name="Pfister S."/>
            <person name="Riley R."/>
            <person name="Sitrit Y."/>
            <person name="Stielow J.B."/>
            <person name="Szollosi G."/>
            <person name="Zifcakova L."/>
            <person name="Stursova M."/>
            <person name="Spatafora J.W."/>
            <person name="Tedersoo L."/>
            <person name="Vaario L.M."/>
            <person name="Yamada A."/>
            <person name="Yan M."/>
            <person name="Wang P."/>
            <person name="Xu J."/>
            <person name="Bruns T."/>
            <person name="Baldrian P."/>
            <person name="Vilgalys R."/>
            <person name="Dunand C."/>
            <person name="Henrissat B."/>
            <person name="Grigoriev I.V."/>
            <person name="Hibbett D."/>
            <person name="Nagy L.G."/>
            <person name="Martin F.M."/>
        </authorList>
    </citation>
    <scope>NUCLEOTIDE SEQUENCE</scope>
    <source>
        <strain evidence="1">P2</strain>
    </source>
</reference>
<evidence type="ECO:0000313" key="1">
    <source>
        <dbReference type="EMBL" id="KAF9642914.1"/>
    </source>
</evidence>
<name>A0ACB6Z077_THEGA</name>
<gene>
    <name evidence="1" type="ORF">BDM02DRAFT_3152036</name>
</gene>
<dbReference type="EMBL" id="MU118322">
    <property type="protein sequence ID" value="KAF9642914.1"/>
    <property type="molecule type" value="Genomic_DNA"/>
</dbReference>